<feature type="compositionally biased region" description="Polar residues" evidence="1">
    <location>
        <begin position="1"/>
        <end position="12"/>
    </location>
</feature>
<dbReference type="OrthoDB" id="2553048at2759"/>
<protein>
    <submittedName>
        <fullName evidence="2">Uncharacterized protein</fullName>
    </submittedName>
</protein>
<evidence type="ECO:0000313" key="3">
    <source>
        <dbReference type="Proteomes" id="UP000000561"/>
    </source>
</evidence>
<feature type="compositionally biased region" description="Low complexity" evidence="1">
    <location>
        <begin position="151"/>
        <end position="167"/>
    </location>
</feature>
<dbReference type="EMBL" id="CM003140">
    <property type="protein sequence ID" value="KIS72100.1"/>
    <property type="molecule type" value="Genomic_DNA"/>
</dbReference>
<feature type="compositionally biased region" description="Basic residues" evidence="1">
    <location>
        <begin position="19"/>
        <end position="30"/>
    </location>
</feature>
<feature type="region of interest" description="Disordered" evidence="1">
    <location>
        <begin position="548"/>
        <end position="578"/>
    </location>
</feature>
<evidence type="ECO:0000313" key="2">
    <source>
        <dbReference type="EMBL" id="KIS72100.1"/>
    </source>
</evidence>
<accession>A0A0D1ED03</accession>
<gene>
    <name evidence="2" type="ORF">UMAG_00522</name>
</gene>
<reference evidence="2 3" key="1">
    <citation type="journal article" date="2006" name="Nature">
        <title>Insights from the genome of the biotrophic fungal plant pathogen Ustilago maydis.</title>
        <authorList>
            <person name="Kamper J."/>
            <person name="Kahmann R."/>
            <person name="Bolker M."/>
            <person name="Ma L.J."/>
            <person name="Brefort T."/>
            <person name="Saville B.J."/>
            <person name="Banuett F."/>
            <person name="Kronstad J.W."/>
            <person name="Gold S.E."/>
            <person name="Muller O."/>
            <person name="Perlin M.H."/>
            <person name="Wosten H.A."/>
            <person name="de Vries R."/>
            <person name="Ruiz-Herrera J."/>
            <person name="Reynaga-Pena C.G."/>
            <person name="Snetselaar K."/>
            <person name="McCann M."/>
            <person name="Perez-Martin J."/>
            <person name="Feldbrugge M."/>
            <person name="Basse C.W."/>
            <person name="Steinberg G."/>
            <person name="Ibeas J.I."/>
            <person name="Holloman W."/>
            <person name="Guzman P."/>
            <person name="Farman M."/>
            <person name="Stajich J.E."/>
            <person name="Sentandreu R."/>
            <person name="Gonzalez-Prieto J.M."/>
            <person name="Kennell J.C."/>
            <person name="Molina L."/>
            <person name="Schirawski J."/>
            <person name="Mendoza-Mendoza A."/>
            <person name="Greilinger D."/>
            <person name="Munch K."/>
            <person name="Rossel N."/>
            <person name="Scherer M."/>
            <person name="Vranes M."/>
            <person name="Ladendorf O."/>
            <person name="Vincon V."/>
            <person name="Fuchs U."/>
            <person name="Sandrock B."/>
            <person name="Meng S."/>
            <person name="Ho E.C."/>
            <person name="Cahill M.J."/>
            <person name="Boyce K.J."/>
            <person name="Klose J."/>
            <person name="Klosterman S.J."/>
            <person name="Deelstra H.J."/>
            <person name="Ortiz-Castellanos L."/>
            <person name="Li W."/>
            <person name="Sanchez-Alonso P."/>
            <person name="Schreier P.H."/>
            <person name="Hauser-Hahn I."/>
            <person name="Vaupel M."/>
            <person name="Koopmann E."/>
            <person name="Friedrich G."/>
            <person name="Voss H."/>
            <person name="Schluter T."/>
            <person name="Margolis J."/>
            <person name="Platt D."/>
            <person name="Swimmer C."/>
            <person name="Gnirke A."/>
            <person name="Chen F."/>
            <person name="Vysotskaia V."/>
            <person name="Mannhaupt G."/>
            <person name="Guldener U."/>
            <person name="Munsterkotter M."/>
            <person name="Haase D."/>
            <person name="Oesterheld M."/>
            <person name="Mewes H.W."/>
            <person name="Mauceli E.W."/>
            <person name="DeCaprio D."/>
            <person name="Wade C.M."/>
            <person name="Butler J."/>
            <person name="Young S."/>
            <person name="Jaffe D.B."/>
            <person name="Calvo S."/>
            <person name="Nusbaum C."/>
            <person name="Galagan J."/>
            <person name="Birren B.W."/>
        </authorList>
    </citation>
    <scope>NUCLEOTIDE SEQUENCE [LARGE SCALE GENOMIC DNA]</scope>
    <source>
        <strain evidence="3">DSM 14603 / FGSC 9021 / UM521</strain>
    </source>
</reference>
<dbReference type="Proteomes" id="UP000000561">
    <property type="component" value="Chromosome 1"/>
</dbReference>
<feature type="region of interest" description="Disordered" evidence="1">
    <location>
        <begin position="1"/>
        <end position="70"/>
    </location>
</feature>
<dbReference type="AlphaFoldDB" id="A0A0D1ED03"/>
<evidence type="ECO:0000256" key="1">
    <source>
        <dbReference type="SAM" id="MobiDB-lite"/>
    </source>
</evidence>
<dbReference type="KEGG" id="uma:UMAG_00522"/>
<feature type="compositionally biased region" description="Polar residues" evidence="1">
    <location>
        <begin position="565"/>
        <end position="578"/>
    </location>
</feature>
<feature type="region of interest" description="Disordered" evidence="1">
    <location>
        <begin position="476"/>
        <end position="500"/>
    </location>
</feature>
<feature type="compositionally biased region" description="Polar residues" evidence="1">
    <location>
        <begin position="417"/>
        <end position="428"/>
    </location>
</feature>
<feature type="compositionally biased region" description="Polar residues" evidence="1">
    <location>
        <begin position="548"/>
        <end position="557"/>
    </location>
</feature>
<dbReference type="GeneID" id="23561795"/>
<name>A0A0D1ED03_MYCMD</name>
<feature type="region of interest" description="Disordered" evidence="1">
    <location>
        <begin position="412"/>
        <end position="431"/>
    </location>
</feature>
<dbReference type="RefSeq" id="XP_011386362.1">
    <property type="nucleotide sequence ID" value="XM_011388060.1"/>
</dbReference>
<feature type="region of interest" description="Disordered" evidence="1">
    <location>
        <begin position="139"/>
        <end position="167"/>
    </location>
</feature>
<proteinExistence type="predicted"/>
<keyword evidence="3" id="KW-1185">Reference proteome</keyword>
<sequence>MQHSFNSSTISLPASGEKKSKRNLLKRVSLKPKTPLSLPTFRNGTSLVSSSEERSPVCRTPNGCASMPTTPKSAKLFRTRSSSDARSLIFSTRSTSASIDAMRSSTNSNFIVKGDAPPVPSIPKSYLISDEVFVIASPPKVPENAPAPRTSSSSSSSQPSCYSMDSSTSLQSDHSWIGNMGFHSPSQENNISLSNNDLPYVTDDATQPARSSLDEIDDQIVLNLCLNLCHGSTPTGLPPNENGEITPSPHRRSFSSAAAPLFGSVTRHSHSRTPSAPVSLGPLPPQPSRPPTEAVLRKTDAIKKRYSKQTSSPLLSSQSNLPVVNSGSDAVSCCFSSPRIPTGMQKLDSISSLKSIEAGLSQDSKLAKRNHKRSASRQSIVPGKTIEQDFFTAPGRVKLTPGHIAATVPEEQFEEPQLQSRWSEDSNSGNGGVEEVRRLISSLILPKHGSSAKMASVVTSSPDSSTLSRRDVCLDGSKTPDMVSVRHSSSSSSSNSSISEHLDLNAVAPTVRPKAVEDEEETLFDLSRGSLDYGAVYALAQQYAQSHTTSVAPSSKPSLARPSALKTSKPTGNHKFSSLLTNTAASRSHRSLTVDPIDRSYHLRKF</sequence>
<dbReference type="VEuPathDB" id="FungiDB:UMAG_00522"/>
<dbReference type="OMA" id="DRSYHLR"/>
<feature type="compositionally biased region" description="Low complexity" evidence="1">
    <location>
        <begin position="488"/>
        <end position="499"/>
    </location>
</feature>
<feature type="compositionally biased region" description="Polar residues" evidence="1">
    <location>
        <begin position="40"/>
        <end position="50"/>
    </location>
</feature>
<organism evidence="2 3">
    <name type="scientific">Mycosarcoma maydis</name>
    <name type="common">Corn smut fungus</name>
    <name type="synonym">Ustilago maydis</name>
    <dbReference type="NCBI Taxonomy" id="5270"/>
    <lineage>
        <taxon>Eukaryota</taxon>
        <taxon>Fungi</taxon>
        <taxon>Dikarya</taxon>
        <taxon>Basidiomycota</taxon>
        <taxon>Ustilaginomycotina</taxon>
        <taxon>Ustilaginomycetes</taxon>
        <taxon>Ustilaginales</taxon>
        <taxon>Ustilaginaceae</taxon>
        <taxon>Mycosarcoma</taxon>
    </lineage>
</organism>
<feature type="region of interest" description="Disordered" evidence="1">
    <location>
        <begin position="233"/>
        <end position="292"/>
    </location>
</feature>
<dbReference type="eggNOG" id="ENOG502R2HD">
    <property type="taxonomic scope" value="Eukaryota"/>
</dbReference>
<dbReference type="InParanoid" id="A0A0D1ED03"/>